<dbReference type="Proteomes" id="UP000050761">
    <property type="component" value="Unassembled WGS sequence"/>
</dbReference>
<dbReference type="Pfam" id="PF00400">
    <property type="entry name" value="WD40"/>
    <property type="match status" value="1"/>
</dbReference>
<keyword evidence="1" id="KW-0853">WD repeat</keyword>
<dbReference type="InterPro" id="IPR001680">
    <property type="entry name" value="WD40_rpt"/>
</dbReference>
<feature type="non-terminal residue" evidence="4">
    <location>
        <position position="1"/>
    </location>
</feature>
<proteinExistence type="predicted"/>
<sequence>WRSDALGVLWLLCAYLCEYDGYTRRFVGTVVVNDTMKTCVECVQFAPFSSWLAVGRNDGTFSIYDTVSTTPRSIYRNPSPQVAIVRALWCIEGNTPFVCVGSVDGFVRIFDARDGSLHKELGNGGDDVLDMAILGSNPLRIISAGGGGVIRIFDLSCT</sequence>
<evidence type="ECO:0000313" key="4">
    <source>
        <dbReference type="EMBL" id="VDP05968.1"/>
    </source>
</evidence>
<feature type="signal peptide" evidence="3">
    <location>
        <begin position="1"/>
        <end position="19"/>
    </location>
</feature>
<dbReference type="SUPFAM" id="SSF50978">
    <property type="entry name" value="WD40 repeat-like"/>
    <property type="match status" value="1"/>
</dbReference>
<dbReference type="Gene3D" id="2.130.10.10">
    <property type="entry name" value="YVTN repeat-like/Quinoprotein amine dehydrogenase"/>
    <property type="match status" value="1"/>
</dbReference>
<dbReference type="SMART" id="SM00320">
    <property type="entry name" value="WD40"/>
    <property type="match status" value="3"/>
</dbReference>
<evidence type="ECO:0000313" key="5">
    <source>
        <dbReference type="Proteomes" id="UP000050761"/>
    </source>
</evidence>
<evidence type="ECO:0000313" key="6">
    <source>
        <dbReference type="WBParaSite" id="HPBE_0001644801-mRNA-1"/>
    </source>
</evidence>
<name>A0A3P8B801_HELPZ</name>
<evidence type="ECO:0000256" key="2">
    <source>
        <dbReference type="ARBA" id="ARBA00022737"/>
    </source>
</evidence>
<dbReference type="PANTHER" id="PTHR19857:SF8">
    <property type="entry name" value="ANGIO-ASSOCIATED MIGRATORY CELL PROTEIN"/>
    <property type="match status" value="1"/>
</dbReference>
<dbReference type="OrthoDB" id="10261640at2759"/>
<keyword evidence="2" id="KW-0677">Repeat</keyword>
<keyword evidence="5" id="KW-1185">Reference proteome</keyword>
<dbReference type="AlphaFoldDB" id="A0A3P8B801"/>
<dbReference type="EMBL" id="UZAH01029422">
    <property type="protein sequence ID" value="VDP05968.1"/>
    <property type="molecule type" value="Genomic_DNA"/>
</dbReference>
<gene>
    <name evidence="4" type="ORF">HPBE_LOCUS16447</name>
</gene>
<dbReference type="InterPro" id="IPR036322">
    <property type="entry name" value="WD40_repeat_dom_sf"/>
</dbReference>
<reference evidence="4 5" key="1">
    <citation type="submission" date="2018-11" db="EMBL/GenBank/DDBJ databases">
        <authorList>
            <consortium name="Pathogen Informatics"/>
        </authorList>
    </citation>
    <scope>NUCLEOTIDE SEQUENCE [LARGE SCALE GENOMIC DNA]</scope>
</reference>
<dbReference type="InterPro" id="IPR015943">
    <property type="entry name" value="WD40/YVTN_repeat-like_dom_sf"/>
</dbReference>
<feature type="chain" id="PRO_5044596655" evidence="3">
    <location>
        <begin position="20"/>
        <end position="158"/>
    </location>
</feature>
<evidence type="ECO:0000256" key="1">
    <source>
        <dbReference type="ARBA" id="ARBA00022574"/>
    </source>
</evidence>
<keyword evidence="3" id="KW-0732">Signal</keyword>
<accession>A0A3P8B801</accession>
<evidence type="ECO:0000256" key="3">
    <source>
        <dbReference type="SAM" id="SignalP"/>
    </source>
</evidence>
<dbReference type="PANTHER" id="PTHR19857">
    <property type="entry name" value="MITOCHONDRIAL DIVISION PROTEIN 1-RELATED"/>
    <property type="match status" value="1"/>
</dbReference>
<protein>
    <submittedName>
        <fullName evidence="6">WD_REPEATS_REGION domain-containing protein</fullName>
    </submittedName>
</protein>
<dbReference type="InterPro" id="IPR051179">
    <property type="entry name" value="WD_repeat_multifunction"/>
</dbReference>
<reference evidence="6" key="2">
    <citation type="submission" date="2019-09" db="UniProtKB">
        <authorList>
            <consortium name="WormBaseParasite"/>
        </authorList>
    </citation>
    <scope>IDENTIFICATION</scope>
</reference>
<dbReference type="WBParaSite" id="HPBE_0001644801-mRNA-1">
    <property type="protein sequence ID" value="HPBE_0001644801-mRNA-1"/>
    <property type="gene ID" value="HPBE_0001644801"/>
</dbReference>
<organism evidence="4">
    <name type="scientific">Heligmosomoides polygyrus</name>
    <name type="common">Parasitic roundworm</name>
    <dbReference type="NCBI Taxonomy" id="6339"/>
    <lineage>
        <taxon>Eukaryota</taxon>
        <taxon>Metazoa</taxon>
        <taxon>Ecdysozoa</taxon>
        <taxon>Nematoda</taxon>
        <taxon>Chromadorea</taxon>
        <taxon>Rhabditida</taxon>
        <taxon>Rhabditina</taxon>
        <taxon>Rhabditomorpha</taxon>
        <taxon>Strongyloidea</taxon>
        <taxon>Heligmosomidae</taxon>
        <taxon>Heligmosomoides</taxon>
    </lineage>
</organism>